<comment type="caution">
    <text evidence="2">The sequence shown here is derived from an EMBL/GenBank/DDBJ whole genome shotgun (WGS) entry which is preliminary data.</text>
</comment>
<keyword evidence="3" id="KW-1185">Reference proteome</keyword>
<organism evidence="2 3">
    <name type="scientific">Colletotrichum orbiculare (strain 104-T / ATCC 96160 / CBS 514.97 / LARS 414 / MAFF 240422)</name>
    <name type="common">Cucumber anthracnose fungus</name>
    <name type="synonym">Colletotrichum lagenarium</name>
    <dbReference type="NCBI Taxonomy" id="1213857"/>
    <lineage>
        <taxon>Eukaryota</taxon>
        <taxon>Fungi</taxon>
        <taxon>Dikarya</taxon>
        <taxon>Ascomycota</taxon>
        <taxon>Pezizomycotina</taxon>
        <taxon>Sordariomycetes</taxon>
        <taxon>Hypocreomycetidae</taxon>
        <taxon>Glomerellales</taxon>
        <taxon>Glomerellaceae</taxon>
        <taxon>Colletotrichum</taxon>
        <taxon>Colletotrichum orbiculare species complex</taxon>
    </lineage>
</organism>
<feature type="chain" id="PRO_5019861164" evidence="1">
    <location>
        <begin position="19"/>
        <end position="86"/>
    </location>
</feature>
<proteinExistence type="predicted"/>
<dbReference type="Proteomes" id="UP000014480">
    <property type="component" value="Unassembled WGS sequence"/>
</dbReference>
<name>A0A484FM65_COLOR</name>
<evidence type="ECO:0000313" key="3">
    <source>
        <dbReference type="Proteomes" id="UP000014480"/>
    </source>
</evidence>
<reference evidence="3" key="2">
    <citation type="journal article" date="2019" name="Mol. Plant Microbe Interact.">
        <title>Genome sequence resources for four phytopathogenic fungi from the Colletotrichum orbiculare species complex.</title>
        <authorList>
            <person name="Gan P."/>
            <person name="Tsushima A."/>
            <person name="Narusaka M."/>
            <person name="Narusaka Y."/>
            <person name="Takano Y."/>
            <person name="Kubo Y."/>
            <person name="Shirasu K."/>
        </authorList>
    </citation>
    <scope>GENOME REANNOTATION</scope>
    <source>
        <strain evidence="3">104-T / ATCC 96160 / CBS 514.97 / LARS 414 / MAFF 240422</strain>
    </source>
</reference>
<sequence>MHHCVYLLFLKTDYLALGYDTMVQRAPARTLSRRIASLHVASARSLKSRLVESLAMGFVLARWGYWPAGVGLPRHFLRHSLDKTSN</sequence>
<evidence type="ECO:0000256" key="1">
    <source>
        <dbReference type="SAM" id="SignalP"/>
    </source>
</evidence>
<accession>A0A484FM65</accession>
<feature type="signal peptide" evidence="1">
    <location>
        <begin position="1"/>
        <end position="18"/>
    </location>
</feature>
<keyword evidence="1" id="KW-0732">Signal</keyword>
<dbReference type="EMBL" id="AMCV02000021">
    <property type="protein sequence ID" value="TDZ19132.1"/>
    <property type="molecule type" value="Genomic_DNA"/>
</dbReference>
<gene>
    <name evidence="2" type="ORF">Cob_v008010</name>
</gene>
<evidence type="ECO:0000313" key="2">
    <source>
        <dbReference type="EMBL" id="TDZ19132.1"/>
    </source>
</evidence>
<dbReference type="AlphaFoldDB" id="A0A484FM65"/>
<protein>
    <submittedName>
        <fullName evidence="2">Uncharacterized protein</fullName>
    </submittedName>
</protein>
<reference evidence="3" key="1">
    <citation type="journal article" date="2013" name="New Phytol.">
        <title>Comparative genomic and transcriptomic analyses reveal the hemibiotrophic stage shift of Colletotrichum fungi.</title>
        <authorList>
            <person name="Gan P."/>
            <person name="Ikeda K."/>
            <person name="Irieda H."/>
            <person name="Narusaka M."/>
            <person name="O'Connell R.J."/>
            <person name="Narusaka Y."/>
            <person name="Takano Y."/>
            <person name="Kubo Y."/>
            <person name="Shirasu K."/>
        </authorList>
    </citation>
    <scope>NUCLEOTIDE SEQUENCE [LARGE SCALE GENOMIC DNA]</scope>
    <source>
        <strain evidence="3">104-T / ATCC 96160 / CBS 514.97 / LARS 414 / MAFF 240422</strain>
    </source>
</reference>